<gene>
    <name evidence="1" type="primary">gp_20409</name>
</gene>
<keyword evidence="2" id="KW-1185">Reference proteome</keyword>
<dbReference type="EMBL" id="MZ130483">
    <property type="protein sequence ID" value="QWM89865.1"/>
    <property type="molecule type" value="Genomic_DNA"/>
</dbReference>
<name>A0AAE7RWB1_9CAUD</name>
<evidence type="ECO:0000313" key="2">
    <source>
        <dbReference type="Proteomes" id="UP000827552"/>
    </source>
</evidence>
<dbReference type="InterPro" id="IPR054500">
    <property type="entry name" value="Phage_fiber_rpt"/>
</dbReference>
<sequence>MKIVDSIMPMSDVEALAANGQKLRVAVTKTSAQGKAAQSTTPNLMSFSTDENSVWFNGKMYGVHKFNNVSSLDTNSTAEQVLSALNVSKSSELYDLAHRGVLFIDTISGNTIVGYEDGDSTFQLYVPSSDSRSIKKLTITVSSNKVTGLTTISHLIVDDIRNTLISTETNKALSAAMGKKLQDEKLSKTDVVNNLTTTDTSKALSAAQGKVLNDKFEGNRININFSATSNSTDNTTIKGYMGDINGTSLVNKLTYGANLVDSSSEDWVITLQEVSATKVSFTGIKFAGFNLYSKNISVTISGSDYTNMTVAQSSRSVPAINNTLTSTSTSEALSAAQGKALNDKISGLGNVYKVKGTKSTIEEVYSISANAKLGDVWNITSAFTIGGKPYPANTNVVCIAEWSTSTTPQDNWDPLGGTVDLSTYVPKSDIVDNLSTSDSKKPLSAKQGLALATMITELEDDKETYQLLKTLESGTLSTQSGIDAILGPYSSFNAALNAGKVIHGVYKDSLNRMHTVAFSAFNDTANSRVRMFAMLDTSTLLCAQATHSGTNWTSATTSEEPFNAGITIE</sequence>
<organism evidence="1 2">
    <name type="scientific">uncultured phage cr44_1</name>
    <dbReference type="NCBI Taxonomy" id="2986405"/>
    <lineage>
        <taxon>Viruses</taxon>
        <taxon>Duplodnaviria</taxon>
        <taxon>Heunggongvirae</taxon>
        <taxon>Uroviricota</taxon>
        <taxon>Caudoviricetes</taxon>
        <taxon>Crassvirales</taxon>
        <taxon>Steigviridae</taxon>
        <taxon>Asinivirinae</taxon>
        <taxon>Kahnovirus</taxon>
        <taxon>Kahnovirus copri</taxon>
    </lineage>
</organism>
<dbReference type="RefSeq" id="YP_010359437.1">
    <property type="nucleotide sequence ID" value="NC_062773.1"/>
</dbReference>
<protein>
    <submittedName>
        <fullName evidence="1">Uncharacterized protein</fullName>
    </submittedName>
</protein>
<proteinExistence type="predicted"/>
<dbReference type="Proteomes" id="UP000827552">
    <property type="component" value="Segment"/>
</dbReference>
<dbReference type="Pfam" id="PF22337">
    <property type="entry name" value="Phage_fiber_rpt"/>
    <property type="match status" value="3"/>
</dbReference>
<dbReference type="GeneID" id="75691668"/>
<dbReference type="KEGG" id="vg:75691668"/>
<accession>A0AAE7RWB1</accession>
<reference evidence="1 2" key="1">
    <citation type="submission" date="2021-04" db="EMBL/GenBank/DDBJ databases">
        <authorList>
            <person name="Shkoporov A.N."/>
            <person name="Stockdale S.R."/>
            <person name="Guerin E."/>
            <person name="Ross R.P."/>
            <person name="Hill C."/>
        </authorList>
    </citation>
    <scope>NUCLEOTIDE SEQUENCE [LARGE SCALE GENOMIC DNA]</scope>
    <source>
        <strain evidence="2">cr44_1</strain>
    </source>
</reference>
<evidence type="ECO:0000313" key="1">
    <source>
        <dbReference type="EMBL" id="QWM89865.1"/>
    </source>
</evidence>